<dbReference type="InterPro" id="IPR004646">
    <property type="entry name" value="Fe-S_hydro-lyase_TtdA-typ_cat"/>
</dbReference>
<keyword evidence="6 8" id="KW-0456">Lyase</keyword>
<keyword evidence="9" id="KW-1185">Reference proteome</keyword>
<proteinExistence type="inferred from homology"/>
<evidence type="ECO:0000256" key="6">
    <source>
        <dbReference type="ARBA" id="ARBA00023239"/>
    </source>
</evidence>
<dbReference type="GO" id="GO:0046872">
    <property type="term" value="F:metal ion binding"/>
    <property type="evidence" value="ECO:0007669"/>
    <property type="project" value="UniProtKB-KW"/>
</dbReference>
<dbReference type="RefSeq" id="WP_154424656.1">
    <property type="nucleotide sequence ID" value="NZ_JAQYGB010000032.1"/>
</dbReference>
<dbReference type="GO" id="GO:0051539">
    <property type="term" value="F:4 iron, 4 sulfur cluster binding"/>
    <property type="evidence" value="ECO:0007669"/>
    <property type="project" value="UniProtKB-KW"/>
</dbReference>
<reference evidence="8 9" key="1">
    <citation type="submission" date="2019-08" db="EMBL/GenBank/DDBJ databases">
        <title>In-depth cultivation of the pig gut microbiome towards novel bacterial diversity and tailored functional studies.</title>
        <authorList>
            <person name="Wylensek D."/>
            <person name="Hitch T.C.A."/>
            <person name="Clavel T."/>
        </authorList>
    </citation>
    <scope>NUCLEOTIDE SEQUENCE [LARGE SCALE GENOMIC DNA]</scope>
    <source>
        <strain evidence="8 9">NM-380-WT-3C1</strain>
    </source>
</reference>
<protein>
    <submittedName>
        <fullName evidence="8">Fumarate hydratase</fullName>
        <ecNumber evidence="8">4.2.1.2</ecNumber>
    </submittedName>
</protein>
<evidence type="ECO:0000313" key="9">
    <source>
        <dbReference type="Proteomes" id="UP000460549"/>
    </source>
</evidence>
<evidence type="ECO:0000256" key="5">
    <source>
        <dbReference type="ARBA" id="ARBA00023014"/>
    </source>
</evidence>
<keyword evidence="5" id="KW-0411">Iron-sulfur</keyword>
<dbReference type="PANTHER" id="PTHR30389">
    <property type="entry name" value="FUMARATE HYDRATASE-RELATED"/>
    <property type="match status" value="1"/>
</dbReference>
<accession>A0A7X2PBA8</accession>
<evidence type="ECO:0000313" key="8">
    <source>
        <dbReference type="EMBL" id="MSU05760.1"/>
    </source>
</evidence>
<dbReference type="NCBIfam" id="TIGR00722">
    <property type="entry name" value="ttdA_fumA_fumB"/>
    <property type="match status" value="1"/>
</dbReference>
<evidence type="ECO:0000259" key="7">
    <source>
        <dbReference type="Pfam" id="PF05681"/>
    </source>
</evidence>
<evidence type="ECO:0000256" key="1">
    <source>
        <dbReference type="ARBA" id="ARBA00008876"/>
    </source>
</evidence>
<sequence length="281" mass="30052">MKLSKSIENALSSAVRVLPEEVEKAIRKADKCETSRLGRVVLDNIVKNIDVSKETLLPLCQDTGMFWALVSIGKSARLNLALLESEIIAGCRAASKNAFYRKSVVKDPLFDRENTNTNLPVIINYELVEGSDISIKLLLKGFGSENCSSVRMLNPTQGEDDVIAAVCDIVSKAGGKPCPPIFLGVGIGGTMDKAALLSKKALLRSGSNSDKRYRELEEKIKDAVNRLNIGPGGLGGDNTCLGVAIESFPTHIAGLPVAVTVNCHAERRAEVVVLGGYDGQA</sequence>
<dbReference type="GO" id="GO:0004333">
    <property type="term" value="F:fumarate hydratase activity"/>
    <property type="evidence" value="ECO:0007669"/>
    <property type="project" value="UniProtKB-EC"/>
</dbReference>
<comment type="similarity">
    <text evidence="1">Belongs to the class-I fumarase family.</text>
</comment>
<dbReference type="Pfam" id="PF05681">
    <property type="entry name" value="Fumerase"/>
    <property type="match status" value="1"/>
</dbReference>
<dbReference type="Proteomes" id="UP000460549">
    <property type="component" value="Unassembled WGS sequence"/>
</dbReference>
<dbReference type="NCBIfam" id="NF004885">
    <property type="entry name" value="PRK06246.1"/>
    <property type="match status" value="1"/>
</dbReference>
<organism evidence="8 9">
    <name type="scientific">Bullifex porci</name>
    <dbReference type="NCBI Taxonomy" id="2606638"/>
    <lineage>
        <taxon>Bacteria</taxon>
        <taxon>Pseudomonadati</taxon>
        <taxon>Spirochaetota</taxon>
        <taxon>Spirochaetia</taxon>
        <taxon>Spirochaetales</taxon>
        <taxon>Spirochaetaceae</taxon>
        <taxon>Bullifex</taxon>
    </lineage>
</organism>
<dbReference type="InterPro" id="IPR051208">
    <property type="entry name" value="Class-I_Fumarase/Tartrate_DH"/>
</dbReference>
<evidence type="ECO:0000256" key="3">
    <source>
        <dbReference type="ARBA" id="ARBA00022723"/>
    </source>
</evidence>
<dbReference type="PANTHER" id="PTHR30389:SF17">
    <property type="entry name" value="L(+)-TARTRATE DEHYDRATASE SUBUNIT ALPHA-RELATED"/>
    <property type="match status" value="1"/>
</dbReference>
<dbReference type="EMBL" id="VUNN01000003">
    <property type="protein sequence ID" value="MSU05760.1"/>
    <property type="molecule type" value="Genomic_DNA"/>
</dbReference>
<name>A0A7X2PBA8_9SPIO</name>
<evidence type="ECO:0000256" key="4">
    <source>
        <dbReference type="ARBA" id="ARBA00023004"/>
    </source>
</evidence>
<dbReference type="AlphaFoldDB" id="A0A7X2PBA8"/>
<comment type="caution">
    <text evidence="8">The sequence shown here is derived from an EMBL/GenBank/DDBJ whole genome shotgun (WGS) entry which is preliminary data.</text>
</comment>
<keyword evidence="2" id="KW-0004">4Fe-4S</keyword>
<keyword evidence="4" id="KW-0408">Iron</keyword>
<dbReference type="EC" id="4.2.1.2" evidence="8"/>
<keyword evidence="3" id="KW-0479">Metal-binding</keyword>
<gene>
    <name evidence="8" type="ORF">FYJ80_03070</name>
</gene>
<feature type="domain" description="Fe-S hydro-lyase tartrate dehydratase alpha-type catalytic" evidence="7">
    <location>
        <begin position="5"/>
        <end position="271"/>
    </location>
</feature>
<evidence type="ECO:0000256" key="2">
    <source>
        <dbReference type="ARBA" id="ARBA00022485"/>
    </source>
</evidence>